<feature type="signal peptide" evidence="16">
    <location>
        <begin position="1"/>
        <end position="21"/>
    </location>
</feature>
<evidence type="ECO:0000256" key="8">
    <source>
        <dbReference type="ARBA" id="ARBA00022989"/>
    </source>
</evidence>
<evidence type="ECO:0000256" key="9">
    <source>
        <dbReference type="ARBA" id="ARBA00023006"/>
    </source>
</evidence>
<dbReference type="GO" id="GO:0006914">
    <property type="term" value="P:autophagy"/>
    <property type="evidence" value="ECO:0007669"/>
    <property type="project" value="UniProtKB-KW"/>
</dbReference>
<accession>A0A7H9BBA3</accession>
<evidence type="ECO:0000259" key="17">
    <source>
        <dbReference type="PROSITE" id="PS51914"/>
    </source>
</evidence>
<sequence length="265" mass="30568">MQFNRSWLLVSAVFMASCVMGLQCSSDRKLKKYQMEKPIHLKGKEISTPPSTYRMEYYINICELEAEGKPAECDADDVICSLQWVTLPDREEPELLRAIHVKNDNFDGVWNSNGYLSIQFDGIKWGDGKDIYWYLDFTCDLEMEEDEISSNADFGFYGSNYLNIEGPSGCVKKQYDNGHNNDPHYYRRDGHSWVFWPIIYIILFAAIYFIMRLYLNRSGSTFGEFCIESVERFKTIVVSLASFIQEILTKAFNRSSSQSGGYSAV</sequence>
<evidence type="ECO:0000256" key="15">
    <source>
        <dbReference type="SAM" id="Phobius"/>
    </source>
</evidence>
<dbReference type="InterPro" id="IPR018939">
    <property type="entry name" value="Autophagy-rel_prot_27"/>
</dbReference>
<comment type="subcellular location">
    <subcellularLocation>
        <location evidence="2">Cytoplasmic vesicle membrane</location>
        <topology evidence="2">Single-pass type I membrane protein</topology>
    </subcellularLocation>
    <subcellularLocation>
        <location evidence="3">Golgi apparatus membrane</location>
        <topology evidence="3">Single-pass type I membrane protein</topology>
    </subcellularLocation>
    <subcellularLocation>
        <location evidence="1">Mitochondrion membrane</location>
        <topology evidence="1">Single-pass membrane protein</topology>
    </subcellularLocation>
</comment>
<evidence type="ECO:0000256" key="12">
    <source>
        <dbReference type="ARBA" id="ARBA00023136"/>
    </source>
</evidence>
<evidence type="ECO:0000256" key="13">
    <source>
        <dbReference type="ARBA" id="ARBA00023157"/>
    </source>
</evidence>
<keyword evidence="19" id="KW-1185">Reference proteome</keyword>
<evidence type="ECO:0000256" key="1">
    <source>
        <dbReference type="ARBA" id="ARBA00004304"/>
    </source>
</evidence>
<organism evidence="18 19">
    <name type="scientific">Zygotorulaspora mrakii</name>
    <name type="common">Zygosaccharomyces mrakii</name>
    <dbReference type="NCBI Taxonomy" id="42260"/>
    <lineage>
        <taxon>Eukaryota</taxon>
        <taxon>Fungi</taxon>
        <taxon>Dikarya</taxon>
        <taxon>Ascomycota</taxon>
        <taxon>Saccharomycotina</taxon>
        <taxon>Saccharomycetes</taxon>
        <taxon>Saccharomycetales</taxon>
        <taxon>Saccharomycetaceae</taxon>
        <taxon>Zygotorulaspora</taxon>
    </lineage>
</organism>
<dbReference type="PROSITE" id="PS51257">
    <property type="entry name" value="PROKAR_LIPOPROTEIN"/>
    <property type="match status" value="1"/>
</dbReference>
<dbReference type="Proteomes" id="UP000509704">
    <property type="component" value="Chromosome 8"/>
</dbReference>
<keyword evidence="10" id="KW-0333">Golgi apparatus</keyword>
<evidence type="ECO:0000256" key="14">
    <source>
        <dbReference type="ARBA" id="ARBA00023329"/>
    </source>
</evidence>
<evidence type="ECO:0000256" key="6">
    <source>
        <dbReference type="ARBA" id="ARBA00022692"/>
    </source>
</evidence>
<proteinExistence type="inferred from homology"/>
<keyword evidence="6 15" id="KW-0812">Transmembrane</keyword>
<dbReference type="GO" id="GO:0031966">
    <property type="term" value="C:mitochondrial membrane"/>
    <property type="evidence" value="ECO:0007669"/>
    <property type="project" value="UniProtKB-SubCell"/>
</dbReference>
<dbReference type="Pfam" id="PF09451">
    <property type="entry name" value="ATG27"/>
    <property type="match status" value="1"/>
</dbReference>
<evidence type="ECO:0000256" key="5">
    <source>
        <dbReference type="ARBA" id="ARBA00013776"/>
    </source>
</evidence>
<keyword evidence="8 15" id="KW-1133">Transmembrane helix</keyword>
<evidence type="ECO:0000256" key="2">
    <source>
        <dbReference type="ARBA" id="ARBA00004358"/>
    </source>
</evidence>
<evidence type="ECO:0000313" key="18">
    <source>
        <dbReference type="EMBL" id="QLG75032.1"/>
    </source>
</evidence>
<keyword evidence="9" id="KW-0072">Autophagy</keyword>
<feature type="domain" description="MRH" evidence="17">
    <location>
        <begin position="22"/>
        <end position="172"/>
    </location>
</feature>
<dbReference type="GO" id="GO:0030659">
    <property type="term" value="C:cytoplasmic vesicle membrane"/>
    <property type="evidence" value="ECO:0007669"/>
    <property type="project" value="UniProtKB-SubCell"/>
</dbReference>
<evidence type="ECO:0000256" key="3">
    <source>
        <dbReference type="ARBA" id="ARBA00004614"/>
    </source>
</evidence>
<keyword evidence="13" id="KW-1015">Disulfide bond</keyword>
<dbReference type="EMBL" id="CP058611">
    <property type="protein sequence ID" value="QLG75032.1"/>
    <property type="molecule type" value="Genomic_DNA"/>
</dbReference>
<evidence type="ECO:0000256" key="4">
    <source>
        <dbReference type="ARBA" id="ARBA00005363"/>
    </source>
</evidence>
<evidence type="ECO:0000256" key="10">
    <source>
        <dbReference type="ARBA" id="ARBA00023034"/>
    </source>
</evidence>
<protein>
    <recommendedName>
        <fullName evidence="5">Autophagy-related protein 27</fullName>
    </recommendedName>
</protein>
<dbReference type="GeneID" id="59238835"/>
<dbReference type="OrthoDB" id="29460at2759"/>
<feature type="chain" id="PRO_5028821435" description="Autophagy-related protein 27" evidence="16">
    <location>
        <begin position="22"/>
        <end position="265"/>
    </location>
</feature>
<dbReference type="RefSeq" id="XP_037146757.1">
    <property type="nucleotide sequence ID" value="XM_037290862.1"/>
</dbReference>
<dbReference type="KEGG" id="zmk:HG535_0H03590"/>
<evidence type="ECO:0000256" key="7">
    <source>
        <dbReference type="ARBA" id="ARBA00022729"/>
    </source>
</evidence>
<evidence type="ECO:0000256" key="16">
    <source>
        <dbReference type="SAM" id="SignalP"/>
    </source>
</evidence>
<feature type="transmembrane region" description="Helical" evidence="15">
    <location>
        <begin position="193"/>
        <end position="215"/>
    </location>
</feature>
<reference evidence="18 19" key="1">
    <citation type="submission" date="2020-07" db="EMBL/GenBank/DDBJ databases">
        <title>The yeast mating-type switching endonuclease HO is a domesticated member of an unorthodox homing genetic element family.</title>
        <authorList>
            <person name="Coughlan A.Y."/>
            <person name="Lombardi L."/>
            <person name="Braun-Galleani S."/>
            <person name="Martos A.R."/>
            <person name="Galeote V."/>
            <person name="Bigey F."/>
            <person name="Dequin S."/>
            <person name="Byrne K.P."/>
            <person name="Wolfe K.H."/>
        </authorList>
    </citation>
    <scope>NUCLEOTIDE SEQUENCE [LARGE SCALE GENOMIC DNA]</scope>
    <source>
        <strain evidence="18 19">NRRL Y-6702</strain>
    </source>
</reference>
<dbReference type="PROSITE" id="PS51914">
    <property type="entry name" value="MRH"/>
    <property type="match status" value="1"/>
</dbReference>
<dbReference type="GO" id="GO:0000139">
    <property type="term" value="C:Golgi membrane"/>
    <property type="evidence" value="ECO:0007669"/>
    <property type="project" value="UniProtKB-SubCell"/>
</dbReference>
<keyword evidence="14" id="KW-0968">Cytoplasmic vesicle</keyword>
<dbReference type="InterPro" id="IPR044865">
    <property type="entry name" value="MRH_dom"/>
</dbReference>
<name>A0A7H9BBA3_ZYGMR</name>
<dbReference type="AlphaFoldDB" id="A0A7H9BBA3"/>
<keyword evidence="12 15" id="KW-0472">Membrane</keyword>
<keyword evidence="11" id="KW-0496">Mitochondrion</keyword>
<comment type="similarity">
    <text evidence="4">Belongs to the ATG27 family.</text>
</comment>
<keyword evidence="7 16" id="KW-0732">Signal</keyword>
<evidence type="ECO:0000313" key="19">
    <source>
        <dbReference type="Proteomes" id="UP000509704"/>
    </source>
</evidence>
<evidence type="ECO:0000256" key="11">
    <source>
        <dbReference type="ARBA" id="ARBA00023128"/>
    </source>
</evidence>
<gene>
    <name evidence="18" type="ORF">HG535_0H03590</name>
</gene>